<name>A0AA35RUF7_GEOBA</name>
<dbReference type="InterPro" id="IPR013022">
    <property type="entry name" value="Xyl_isomerase-like_TIM-brl"/>
</dbReference>
<sequence>MKIGVTQIILGGMSLNDTLALCQDAGYDAVELTFGEGQDTDINMSDTELHGIAAKCEDAGIEISSITAGYADRGNLLSLDATQREKGAVSLARGLEVAGALGVGGILLHPGQLTVEGTYQQVWDNLVGVLKDLAPSAEAHQVAIGLENVWNKFLLSPKEMRDIIDEVGSDWVGTYLDTANMMAYGYPEHWIRELAHRIKRVHFKDFSRSAHQFVNLLDGDTDWQAVMEAFRAIGYDGYVIHEVGGDREAQIDLAKRMREIVAM</sequence>
<reference evidence="2" key="1">
    <citation type="submission" date="2023-03" db="EMBL/GenBank/DDBJ databases">
        <authorList>
            <person name="Steffen K."/>
            <person name="Cardenas P."/>
        </authorList>
    </citation>
    <scope>NUCLEOTIDE SEQUENCE</scope>
</reference>
<feature type="domain" description="Xylose isomerase-like TIM barrel" evidence="1">
    <location>
        <begin position="19"/>
        <end position="249"/>
    </location>
</feature>
<dbReference type="Pfam" id="PF01261">
    <property type="entry name" value="AP_endonuc_2"/>
    <property type="match status" value="1"/>
</dbReference>
<dbReference type="InterPro" id="IPR050312">
    <property type="entry name" value="IolE/XylAMocC-like"/>
</dbReference>
<evidence type="ECO:0000313" key="3">
    <source>
        <dbReference type="Proteomes" id="UP001174909"/>
    </source>
</evidence>
<gene>
    <name evidence="2" type="ORF">GBAR_LOCUS10833</name>
</gene>
<dbReference type="Proteomes" id="UP001174909">
    <property type="component" value="Unassembled WGS sequence"/>
</dbReference>
<dbReference type="AlphaFoldDB" id="A0AA35RUF7"/>
<dbReference type="SUPFAM" id="SSF51658">
    <property type="entry name" value="Xylose isomerase-like"/>
    <property type="match status" value="1"/>
</dbReference>
<dbReference type="EMBL" id="CASHTH010001673">
    <property type="protein sequence ID" value="CAI8017940.1"/>
    <property type="molecule type" value="Genomic_DNA"/>
</dbReference>
<protein>
    <submittedName>
        <fullName evidence="2">L-ribulose 3-epimerase</fullName>
    </submittedName>
</protein>
<proteinExistence type="predicted"/>
<dbReference type="PANTHER" id="PTHR12110">
    <property type="entry name" value="HYDROXYPYRUVATE ISOMERASE"/>
    <property type="match status" value="1"/>
</dbReference>
<accession>A0AA35RUF7</accession>
<dbReference type="InterPro" id="IPR036237">
    <property type="entry name" value="Xyl_isomerase-like_sf"/>
</dbReference>
<evidence type="ECO:0000259" key="1">
    <source>
        <dbReference type="Pfam" id="PF01261"/>
    </source>
</evidence>
<evidence type="ECO:0000313" key="2">
    <source>
        <dbReference type="EMBL" id="CAI8017940.1"/>
    </source>
</evidence>
<keyword evidence="3" id="KW-1185">Reference proteome</keyword>
<dbReference type="Gene3D" id="3.20.20.150">
    <property type="entry name" value="Divalent-metal-dependent TIM barrel enzymes"/>
    <property type="match status" value="1"/>
</dbReference>
<organism evidence="2 3">
    <name type="scientific">Geodia barretti</name>
    <name type="common">Barrett's horny sponge</name>
    <dbReference type="NCBI Taxonomy" id="519541"/>
    <lineage>
        <taxon>Eukaryota</taxon>
        <taxon>Metazoa</taxon>
        <taxon>Porifera</taxon>
        <taxon>Demospongiae</taxon>
        <taxon>Heteroscleromorpha</taxon>
        <taxon>Tetractinellida</taxon>
        <taxon>Astrophorina</taxon>
        <taxon>Geodiidae</taxon>
        <taxon>Geodia</taxon>
    </lineage>
</organism>
<comment type="caution">
    <text evidence="2">The sequence shown here is derived from an EMBL/GenBank/DDBJ whole genome shotgun (WGS) entry which is preliminary data.</text>
</comment>